<dbReference type="Proteomes" id="UP000237684">
    <property type="component" value="Unassembled WGS sequence"/>
</dbReference>
<dbReference type="InterPro" id="IPR024079">
    <property type="entry name" value="MetalloPept_cat_dom_sf"/>
</dbReference>
<evidence type="ECO:0000313" key="3">
    <source>
        <dbReference type="EMBL" id="PQV64314.1"/>
    </source>
</evidence>
<dbReference type="SUPFAM" id="SSF55486">
    <property type="entry name" value="Metalloproteases ('zincins'), catalytic domain"/>
    <property type="match status" value="1"/>
</dbReference>
<dbReference type="GO" id="GO:0008270">
    <property type="term" value="F:zinc ion binding"/>
    <property type="evidence" value="ECO:0007669"/>
    <property type="project" value="InterPro"/>
</dbReference>
<dbReference type="RefSeq" id="WP_105483442.1">
    <property type="nucleotide sequence ID" value="NZ_NIGF01000006.1"/>
</dbReference>
<evidence type="ECO:0000313" key="4">
    <source>
        <dbReference type="Proteomes" id="UP000237684"/>
    </source>
</evidence>
<feature type="compositionally biased region" description="Polar residues" evidence="1">
    <location>
        <begin position="44"/>
        <end position="53"/>
    </location>
</feature>
<dbReference type="GO" id="GO:0006508">
    <property type="term" value="P:proteolysis"/>
    <property type="evidence" value="ECO:0007669"/>
    <property type="project" value="UniProtKB-KW"/>
</dbReference>
<sequence length="235" mass="24731">MTSSFSLSRFPLAILGAVLLPLLASCGGGGGSGPKTPPVDSATPVPTSNSQGCGQNFSPNYASSVSLLHWNVFPLSVYFKPDAELSAARRDTAIAGFNEWVKATGGQANYSVVNQESQAKIIVRFYRFTGGAGDTLGTTKVSYRGTVIERATIDLGITGDQNDDILTAAHEYGHALGISGHSPNALDLMYFTGNLSGEVTTPDLNTVRTAYCDNFNHNTNRTSAVAGPLKTVVLH</sequence>
<keyword evidence="3" id="KW-0645">Protease</keyword>
<keyword evidence="4" id="KW-1185">Reference proteome</keyword>
<dbReference type="EMBL" id="NIGF01000006">
    <property type="protein sequence ID" value="PQV64314.1"/>
    <property type="molecule type" value="Genomic_DNA"/>
</dbReference>
<dbReference type="AlphaFoldDB" id="A0A2S8SU25"/>
<dbReference type="SMART" id="SM00235">
    <property type="entry name" value="ZnMc"/>
    <property type="match status" value="1"/>
</dbReference>
<organism evidence="3 4">
    <name type="scientific">Abditibacterium utsteinense</name>
    <dbReference type="NCBI Taxonomy" id="1960156"/>
    <lineage>
        <taxon>Bacteria</taxon>
        <taxon>Pseudomonadati</taxon>
        <taxon>Abditibacteriota</taxon>
        <taxon>Abditibacteriia</taxon>
        <taxon>Abditibacteriales</taxon>
        <taxon>Abditibacteriaceae</taxon>
        <taxon>Abditibacterium</taxon>
    </lineage>
</organism>
<dbReference type="OrthoDB" id="9786975at2"/>
<accession>A0A2S8SU25</accession>
<comment type="caution">
    <text evidence="3">The sequence shown here is derived from an EMBL/GenBank/DDBJ whole genome shotgun (WGS) entry which is preliminary data.</text>
</comment>
<feature type="region of interest" description="Disordered" evidence="1">
    <location>
        <begin position="31"/>
        <end position="53"/>
    </location>
</feature>
<feature type="domain" description="Peptidase metallopeptidase" evidence="2">
    <location>
        <begin position="66"/>
        <end position="213"/>
    </location>
</feature>
<reference evidence="3 4" key="1">
    <citation type="journal article" date="2018" name="Syst. Appl. Microbiol.">
        <title>Abditibacterium utsteinense sp. nov., the first cultivated member of candidate phylum FBP, isolated from ice-free Antarctic soil samples.</title>
        <authorList>
            <person name="Tahon G."/>
            <person name="Tytgat B."/>
            <person name="Lebbe L."/>
            <person name="Carlier A."/>
            <person name="Willems A."/>
        </authorList>
    </citation>
    <scope>NUCLEOTIDE SEQUENCE [LARGE SCALE GENOMIC DNA]</scope>
    <source>
        <strain evidence="3 4">LMG 29911</strain>
    </source>
</reference>
<dbReference type="GO" id="GO:0008237">
    <property type="term" value="F:metallopeptidase activity"/>
    <property type="evidence" value="ECO:0007669"/>
    <property type="project" value="InterPro"/>
</dbReference>
<proteinExistence type="predicted"/>
<evidence type="ECO:0000259" key="2">
    <source>
        <dbReference type="SMART" id="SM00235"/>
    </source>
</evidence>
<dbReference type="InParanoid" id="A0A2S8SU25"/>
<keyword evidence="3" id="KW-0378">Hydrolase</keyword>
<gene>
    <name evidence="3" type="ORF">B1R32_106160</name>
</gene>
<dbReference type="Gene3D" id="3.40.390.10">
    <property type="entry name" value="Collagenase (Catalytic Domain)"/>
    <property type="match status" value="1"/>
</dbReference>
<name>A0A2S8SU25_9BACT</name>
<evidence type="ECO:0000256" key="1">
    <source>
        <dbReference type="SAM" id="MobiDB-lite"/>
    </source>
</evidence>
<dbReference type="InterPro" id="IPR006026">
    <property type="entry name" value="Peptidase_Metallo"/>
</dbReference>
<protein>
    <submittedName>
        <fullName evidence="3">Putative Zn-dependent protease</fullName>
    </submittedName>
</protein>